<dbReference type="InterPro" id="IPR050892">
    <property type="entry name" value="ADP-ribose_metab_enzymes"/>
</dbReference>
<dbReference type="SUPFAM" id="SSF52949">
    <property type="entry name" value="Macro domain-like"/>
    <property type="match status" value="1"/>
</dbReference>
<reference evidence="9 10" key="2">
    <citation type="journal article" date="2013" name="PLoS Genet.">
        <title>Comparative genome structure, secondary metabolite, and effector coding capacity across Cochliobolus pathogens.</title>
        <authorList>
            <person name="Condon B.J."/>
            <person name="Leng Y."/>
            <person name="Wu D."/>
            <person name="Bushley K.E."/>
            <person name="Ohm R.A."/>
            <person name="Otillar R."/>
            <person name="Martin J."/>
            <person name="Schackwitz W."/>
            <person name="Grimwood J."/>
            <person name="MohdZainudin N."/>
            <person name="Xue C."/>
            <person name="Wang R."/>
            <person name="Manning V.A."/>
            <person name="Dhillon B."/>
            <person name="Tu Z.J."/>
            <person name="Steffenson B.J."/>
            <person name="Salamov A."/>
            <person name="Sun H."/>
            <person name="Lowry S."/>
            <person name="LaButti K."/>
            <person name="Han J."/>
            <person name="Copeland A."/>
            <person name="Lindquist E."/>
            <person name="Barry K."/>
            <person name="Schmutz J."/>
            <person name="Baker S.E."/>
            <person name="Ciuffetti L.M."/>
            <person name="Grigoriev I.V."/>
            <person name="Zhong S."/>
            <person name="Turgeon B.G."/>
        </authorList>
    </citation>
    <scope>NUCLEOTIDE SEQUENCE [LARGE SCALE GENOMIC DNA]</scope>
    <source>
        <strain evidence="10">28A</strain>
    </source>
</reference>
<evidence type="ECO:0000256" key="6">
    <source>
        <dbReference type="ARBA" id="ARBA00034427"/>
    </source>
</evidence>
<feature type="non-terminal residue" evidence="9">
    <location>
        <position position="1"/>
    </location>
</feature>
<dbReference type="OrthoDB" id="2155246at2759"/>
<evidence type="ECO:0000256" key="5">
    <source>
        <dbReference type="ARBA" id="ARBA00022912"/>
    </source>
</evidence>
<dbReference type="PANTHER" id="PTHR12521">
    <property type="entry name" value="PROTEIN C6ORF130"/>
    <property type="match status" value="1"/>
</dbReference>
<dbReference type="GeneID" id="19405362"/>
<protein>
    <recommendedName>
        <fullName evidence="4">ADP-ribose 1''-phosphate phosphatase</fullName>
        <ecNumber evidence="3">3.1.3.84</ecNumber>
    </recommendedName>
</protein>
<comment type="catalytic activity">
    <reaction evidence="6">
        <text>ADP-alpha-D-ribose 1''-phosphate + H2O = ADP-D-ribose + phosphate</text>
        <dbReference type="Rhea" id="RHEA:25029"/>
        <dbReference type="ChEBI" id="CHEBI:15377"/>
        <dbReference type="ChEBI" id="CHEBI:43474"/>
        <dbReference type="ChEBI" id="CHEBI:57967"/>
        <dbReference type="ChEBI" id="CHEBI:58753"/>
        <dbReference type="EC" id="3.1.3.84"/>
    </reaction>
</comment>
<dbReference type="PANTHER" id="PTHR12521:SF0">
    <property type="entry name" value="ADP-RIBOSE GLYCOHYDROLASE OARD1"/>
    <property type="match status" value="1"/>
</dbReference>
<name>R0KFC2_EXST2</name>
<evidence type="ECO:0000259" key="8">
    <source>
        <dbReference type="PROSITE" id="PS51154"/>
    </source>
</evidence>
<organism evidence="9 10">
    <name type="scientific">Exserohilum turcicum (strain 28A)</name>
    <name type="common">Northern leaf blight fungus</name>
    <name type="synonym">Setosphaeria turcica</name>
    <dbReference type="NCBI Taxonomy" id="671987"/>
    <lineage>
        <taxon>Eukaryota</taxon>
        <taxon>Fungi</taxon>
        <taxon>Dikarya</taxon>
        <taxon>Ascomycota</taxon>
        <taxon>Pezizomycotina</taxon>
        <taxon>Dothideomycetes</taxon>
        <taxon>Pleosporomycetidae</taxon>
        <taxon>Pleosporales</taxon>
        <taxon>Pleosporineae</taxon>
        <taxon>Pleosporaceae</taxon>
        <taxon>Exserohilum</taxon>
    </lineage>
</organism>
<evidence type="ECO:0000313" key="9">
    <source>
        <dbReference type="EMBL" id="EOA86807.1"/>
    </source>
</evidence>
<evidence type="ECO:0000313" key="10">
    <source>
        <dbReference type="Proteomes" id="UP000016935"/>
    </source>
</evidence>
<dbReference type="EC" id="3.1.3.84" evidence="3"/>
<keyword evidence="10" id="KW-1185">Reference proteome</keyword>
<feature type="region of interest" description="Disordered" evidence="7">
    <location>
        <begin position="1"/>
        <end position="22"/>
    </location>
</feature>
<dbReference type="InterPro" id="IPR043472">
    <property type="entry name" value="Macro_dom-like"/>
</dbReference>
<reference evidence="9 10" key="1">
    <citation type="journal article" date="2012" name="PLoS Pathog.">
        <title>Diverse lifestyles and strategies of plant pathogenesis encoded in the genomes of eighteen Dothideomycetes fungi.</title>
        <authorList>
            <person name="Ohm R.A."/>
            <person name="Feau N."/>
            <person name="Henrissat B."/>
            <person name="Schoch C.L."/>
            <person name="Horwitz B.A."/>
            <person name="Barry K.W."/>
            <person name="Condon B.J."/>
            <person name="Copeland A.C."/>
            <person name="Dhillon B."/>
            <person name="Glaser F."/>
            <person name="Hesse C.N."/>
            <person name="Kosti I."/>
            <person name="LaButti K."/>
            <person name="Lindquist E.A."/>
            <person name="Lucas S."/>
            <person name="Salamov A.A."/>
            <person name="Bradshaw R.E."/>
            <person name="Ciuffetti L."/>
            <person name="Hamelin R.C."/>
            <person name="Kema G.H.J."/>
            <person name="Lawrence C."/>
            <person name="Scott J.A."/>
            <person name="Spatafora J.W."/>
            <person name="Turgeon B.G."/>
            <person name="de Wit P.J.G.M."/>
            <person name="Zhong S."/>
            <person name="Goodwin S.B."/>
            <person name="Grigoriev I.V."/>
        </authorList>
    </citation>
    <scope>NUCLEOTIDE SEQUENCE [LARGE SCALE GENOMIC DNA]</scope>
    <source>
        <strain evidence="10">28A</strain>
    </source>
</reference>
<dbReference type="Pfam" id="PF01661">
    <property type="entry name" value="Macro"/>
    <property type="match status" value="1"/>
</dbReference>
<dbReference type="eggNOG" id="ENOG502S60W">
    <property type="taxonomic scope" value="Eukaryota"/>
</dbReference>
<dbReference type="EMBL" id="KB908592">
    <property type="protein sequence ID" value="EOA86807.1"/>
    <property type="molecule type" value="Genomic_DNA"/>
</dbReference>
<accession>R0KFC2</accession>
<dbReference type="AlphaFoldDB" id="R0KFC2"/>
<feature type="non-terminal residue" evidence="9">
    <location>
        <position position="192"/>
    </location>
</feature>
<dbReference type="HOGENOM" id="CLU_054419_1_1_1"/>
<dbReference type="RefSeq" id="XP_008025167.1">
    <property type="nucleotide sequence ID" value="XM_008026976.1"/>
</dbReference>
<dbReference type="GO" id="GO:0004721">
    <property type="term" value="F:phosphoprotein phosphatase activity"/>
    <property type="evidence" value="ECO:0007669"/>
    <property type="project" value="UniProtKB-KW"/>
</dbReference>
<proteinExistence type="inferred from homology"/>
<evidence type="ECO:0000256" key="3">
    <source>
        <dbReference type="ARBA" id="ARBA00012983"/>
    </source>
</evidence>
<evidence type="ECO:0000256" key="2">
    <source>
        <dbReference type="ARBA" id="ARBA00006575"/>
    </source>
</evidence>
<comment type="similarity">
    <text evidence="2">Belongs to the POA1 family.</text>
</comment>
<dbReference type="STRING" id="671987.R0KFC2"/>
<dbReference type="Gene3D" id="3.40.220.10">
    <property type="entry name" value="Leucine Aminopeptidase, subunit E, domain 1"/>
    <property type="match status" value="1"/>
</dbReference>
<gene>
    <name evidence="9" type="ORF">SETTUDRAFT_71482</name>
</gene>
<dbReference type="CDD" id="cd02901">
    <property type="entry name" value="Macro_Poa1p-like"/>
    <property type="match status" value="1"/>
</dbReference>
<keyword evidence="5" id="KW-0378">Hydrolase</keyword>
<comment type="function">
    <text evidence="1">Highly specific phosphatase involved in the metabolism of ADP-ribose 1''-phosphate (Appr1p) which is produced as a consequence of tRNA splicing.</text>
</comment>
<dbReference type="GO" id="GO:0140291">
    <property type="term" value="P:peptidyl-glutamate ADP-deribosylation"/>
    <property type="evidence" value="ECO:0007669"/>
    <property type="project" value="TreeGrafter"/>
</dbReference>
<keyword evidence="5" id="KW-0904">Protein phosphatase</keyword>
<evidence type="ECO:0000256" key="7">
    <source>
        <dbReference type="SAM" id="MobiDB-lite"/>
    </source>
</evidence>
<dbReference type="Proteomes" id="UP000016935">
    <property type="component" value="Unassembled WGS sequence"/>
</dbReference>
<evidence type="ECO:0000256" key="1">
    <source>
        <dbReference type="ARBA" id="ARBA00002432"/>
    </source>
</evidence>
<dbReference type="PROSITE" id="PS51154">
    <property type="entry name" value="MACRO"/>
    <property type="match status" value="1"/>
</dbReference>
<sequence>PKPLSYKDLPTTDTAIPSSPAPKTLDLTLRTGSLFDAPPGTLLLHACNTQGSWGAGIALAFKQQYPKAYAIYHDFCTTEHSFKGGNPVPVGTTLLIPPVDGAEGHWIGCLFTSRQYGKRKDSVAEILQNTGRAMEACLALAQLAGEQAISGVRMCRINSGKFGVPWLRTEVVLRGIVVREGWIDRVEVWNPK</sequence>
<feature type="domain" description="Macro" evidence="8">
    <location>
        <begin position="14"/>
        <end position="192"/>
    </location>
</feature>
<evidence type="ECO:0000256" key="4">
    <source>
        <dbReference type="ARBA" id="ARBA00019744"/>
    </source>
</evidence>
<dbReference type="InterPro" id="IPR002589">
    <property type="entry name" value="Macro_dom"/>
</dbReference>